<accession>A0ABT2VMR2</accession>
<comment type="caution">
    <text evidence="7">The sequence shown here is derived from an EMBL/GenBank/DDBJ whole genome shotgun (WGS) entry which is preliminary data.</text>
</comment>
<keyword evidence="3 5" id="KW-0831">Ubiquinone biosynthesis</keyword>
<gene>
    <name evidence="5 7" type="primary">ubiG</name>
    <name evidence="7" type="ORF">OCL06_08335</name>
</gene>
<comment type="catalytic activity">
    <reaction evidence="5">
        <text>a 3-(all-trans-polyprenyl)benzene-1,2-diol + S-adenosyl-L-methionine = a 2-methoxy-6-(all-trans-polyprenyl)phenol + S-adenosyl-L-homocysteine + H(+)</text>
        <dbReference type="Rhea" id="RHEA:31411"/>
        <dbReference type="Rhea" id="RHEA-COMP:9550"/>
        <dbReference type="Rhea" id="RHEA-COMP:9551"/>
        <dbReference type="ChEBI" id="CHEBI:15378"/>
        <dbReference type="ChEBI" id="CHEBI:57856"/>
        <dbReference type="ChEBI" id="CHEBI:59789"/>
        <dbReference type="ChEBI" id="CHEBI:62729"/>
        <dbReference type="ChEBI" id="CHEBI:62731"/>
        <dbReference type="EC" id="2.1.1.222"/>
    </reaction>
</comment>
<dbReference type="RefSeq" id="WP_262993390.1">
    <property type="nucleotide sequence ID" value="NZ_JAOTJC010000007.1"/>
</dbReference>
<dbReference type="InterPro" id="IPR013216">
    <property type="entry name" value="Methyltransf_11"/>
</dbReference>
<dbReference type="GO" id="GO:0032259">
    <property type="term" value="P:methylation"/>
    <property type="evidence" value="ECO:0007669"/>
    <property type="project" value="UniProtKB-KW"/>
</dbReference>
<evidence type="ECO:0000256" key="1">
    <source>
        <dbReference type="ARBA" id="ARBA00022603"/>
    </source>
</evidence>
<dbReference type="NCBIfam" id="TIGR01983">
    <property type="entry name" value="UbiG"/>
    <property type="match status" value="1"/>
</dbReference>
<evidence type="ECO:0000256" key="4">
    <source>
        <dbReference type="ARBA" id="ARBA00022691"/>
    </source>
</evidence>
<keyword evidence="1 5" id="KW-0489">Methyltransferase</keyword>
<dbReference type="GO" id="GO:0102208">
    <property type="term" value="F:2-polyprenyl-6-hydroxyphenol methylase activity"/>
    <property type="evidence" value="ECO:0007669"/>
    <property type="project" value="UniProtKB-EC"/>
</dbReference>
<evidence type="ECO:0000256" key="5">
    <source>
        <dbReference type="HAMAP-Rule" id="MF_00472"/>
    </source>
</evidence>
<feature type="binding site" evidence="5">
    <location>
        <position position="141"/>
    </location>
    <ligand>
        <name>S-adenosyl-L-methionine</name>
        <dbReference type="ChEBI" id="CHEBI:59789"/>
    </ligand>
</feature>
<sequence>MLDKSRLSKPAPHNKSDEEIARFDALAESWWDPDGKYQTALEFNNARVAEILTVLSRELKRPDNSALLRGKHVLDVGSGGGLICEPLARRGARVTGIDASATSVEVAKRHARSQGLDIEYMHMLADDMAATQRQFDIVINAEVVEHVPDQAALIRQCAAMVKPGGLLFLATLNRTLRSFVVAIVGAEYVMRYLPVGTHDWRKFVKPTELNSWTGEALTLCHETGMAMNPFTRNWRCTRSTAVNFLQGYRKQAAVD</sequence>
<feature type="binding site" evidence="5">
    <location>
        <position position="47"/>
    </location>
    <ligand>
        <name>S-adenosyl-L-methionine</name>
        <dbReference type="ChEBI" id="CHEBI:59789"/>
    </ligand>
</feature>
<dbReference type="PANTHER" id="PTHR43464:SF19">
    <property type="entry name" value="UBIQUINONE BIOSYNTHESIS O-METHYLTRANSFERASE, MITOCHONDRIAL"/>
    <property type="match status" value="1"/>
</dbReference>
<keyword evidence="4 5" id="KW-0949">S-adenosyl-L-methionine</keyword>
<protein>
    <recommendedName>
        <fullName evidence="5">Ubiquinone biosynthesis O-methyltransferase</fullName>
    </recommendedName>
    <alternativeName>
        <fullName evidence="5">2-polyprenyl-6-hydroxyphenol methylase</fullName>
        <ecNumber evidence="5">2.1.1.222</ecNumber>
    </alternativeName>
    <alternativeName>
        <fullName evidence="5">3-demethylubiquinone 3-O-methyltransferase</fullName>
        <ecNumber evidence="5">2.1.1.64</ecNumber>
    </alternativeName>
</protein>
<dbReference type="SUPFAM" id="SSF53335">
    <property type="entry name" value="S-adenosyl-L-methionine-dependent methyltransferases"/>
    <property type="match status" value="1"/>
</dbReference>
<evidence type="ECO:0000313" key="7">
    <source>
        <dbReference type="EMBL" id="MCU7554605.1"/>
    </source>
</evidence>
<dbReference type="Gene3D" id="3.40.50.150">
    <property type="entry name" value="Vaccinia Virus protein VP39"/>
    <property type="match status" value="1"/>
</dbReference>
<dbReference type="EMBL" id="JAOTJC010000007">
    <property type="protein sequence ID" value="MCU7554605.1"/>
    <property type="molecule type" value="Genomic_DNA"/>
</dbReference>
<feature type="binding site" evidence="5">
    <location>
        <position position="98"/>
    </location>
    <ligand>
        <name>S-adenosyl-L-methionine</name>
        <dbReference type="ChEBI" id="CHEBI:59789"/>
    </ligand>
</feature>
<dbReference type="InterPro" id="IPR029063">
    <property type="entry name" value="SAM-dependent_MTases_sf"/>
</dbReference>
<dbReference type="InterPro" id="IPR010233">
    <property type="entry name" value="UbiG_MeTrfase"/>
</dbReference>
<dbReference type="PANTHER" id="PTHR43464">
    <property type="entry name" value="METHYLTRANSFERASE"/>
    <property type="match status" value="1"/>
</dbReference>
<feature type="binding site" evidence="5">
    <location>
        <position position="77"/>
    </location>
    <ligand>
        <name>S-adenosyl-L-methionine</name>
        <dbReference type="ChEBI" id="CHEBI:59789"/>
    </ligand>
</feature>
<comment type="similarity">
    <text evidence="5">Belongs to the methyltransferase superfamily. UbiG/COQ3 family.</text>
</comment>
<evidence type="ECO:0000259" key="6">
    <source>
        <dbReference type="Pfam" id="PF08241"/>
    </source>
</evidence>
<feature type="domain" description="Methyltransferase type 11" evidence="6">
    <location>
        <begin position="74"/>
        <end position="169"/>
    </location>
</feature>
<dbReference type="CDD" id="cd02440">
    <property type="entry name" value="AdoMet_MTases"/>
    <property type="match status" value="1"/>
</dbReference>
<organism evidence="7 8">
    <name type="scientific">Alteromonas salexigens</name>
    <dbReference type="NCBI Taxonomy" id="2982530"/>
    <lineage>
        <taxon>Bacteria</taxon>
        <taxon>Pseudomonadati</taxon>
        <taxon>Pseudomonadota</taxon>
        <taxon>Gammaproteobacteria</taxon>
        <taxon>Alteromonadales</taxon>
        <taxon>Alteromonadaceae</taxon>
        <taxon>Alteromonas/Salinimonas group</taxon>
        <taxon>Alteromonas</taxon>
    </lineage>
</organism>
<name>A0ABT2VMR2_9ALTE</name>
<evidence type="ECO:0000256" key="3">
    <source>
        <dbReference type="ARBA" id="ARBA00022688"/>
    </source>
</evidence>
<proteinExistence type="inferred from homology"/>
<comment type="pathway">
    <text evidence="5">Cofactor biosynthesis; ubiquinone biosynthesis.</text>
</comment>
<dbReference type="Proteomes" id="UP001209257">
    <property type="component" value="Unassembled WGS sequence"/>
</dbReference>
<dbReference type="EC" id="2.1.1.222" evidence="5"/>
<keyword evidence="2 5" id="KW-0808">Transferase</keyword>
<comment type="function">
    <text evidence="5">O-methyltransferase that catalyzes the 2 O-methylation steps in the ubiquinone biosynthetic pathway.</text>
</comment>
<reference evidence="8" key="1">
    <citation type="submission" date="2023-07" db="EMBL/GenBank/DDBJ databases">
        <title>Study on multiphase classification of strain Alteromonas salexigens isolated from the Yellow Sea.</title>
        <authorList>
            <person name="Sun L."/>
        </authorList>
    </citation>
    <scope>NUCLEOTIDE SEQUENCE [LARGE SCALE GENOMIC DNA]</scope>
    <source>
        <strain evidence="8">ASW11-19</strain>
    </source>
</reference>
<dbReference type="Pfam" id="PF08241">
    <property type="entry name" value="Methyltransf_11"/>
    <property type="match status" value="1"/>
</dbReference>
<dbReference type="HAMAP" id="MF_00472">
    <property type="entry name" value="UbiG"/>
    <property type="match status" value="1"/>
</dbReference>
<dbReference type="EC" id="2.1.1.64" evidence="5"/>
<evidence type="ECO:0000256" key="2">
    <source>
        <dbReference type="ARBA" id="ARBA00022679"/>
    </source>
</evidence>
<keyword evidence="8" id="KW-1185">Reference proteome</keyword>
<evidence type="ECO:0000313" key="8">
    <source>
        <dbReference type="Proteomes" id="UP001209257"/>
    </source>
</evidence>
<comment type="catalytic activity">
    <reaction evidence="5">
        <text>a 3-demethylubiquinol + S-adenosyl-L-methionine = a ubiquinol + S-adenosyl-L-homocysteine + H(+)</text>
        <dbReference type="Rhea" id="RHEA:44380"/>
        <dbReference type="Rhea" id="RHEA-COMP:9566"/>
        <dbReference type="Rhea" id="RHEA-COMP:10914"/>
        <dbReference type="ChEBI" id="CHEBI:15378"/>
        <dbReference type="ChEBI" id="CHEBI:17976"/>
        <dbReference type="ChEBI" id="CHEBI:57856"/>
        <dbReference type="ChEBI" id="CHEBI:59789"/>
        <dbReference type="ChEBI" id="CHEBI:84422"/>
        <dbReference type="EC" id="2.1.1.64"/>
    </reaction>
</comment>
<dbReference type="GO" id="GO:0061542">
    <property type="term" value="F:3-demethylubiquinol 3-O-methyltransferase activity"/>
    <property type="evidence" value="ECO:0007669"/>
    <property type="project" value="UniProtKB-EC"/>
</dbReference>